<proteinExistence type="predicted"/>
<accession>A0A545AGE0</accession>
<organism evidence="1 2">
    <name type="scientific">Cryptosporangium phraense</name>
    <dbReference type="NCBI Taxonomy" id="2593070"/>
    <lineage>
        <taxon>Bacteria</taxon>
        <taxon>Bacillati</taxon>
        <taxon>Actinomycetota</taxon>
        <taxon>Actinomycetes</taxon>
        <taxon>Cryptosporangiales</taxon>
        <taxon>Cryptosporangiaceae</taxon>
        <taxon>Cryptosporangium</taxon>
    </lineage>
</organism>
<gene>
    <name evidence="1" type="ORF">FL583_35260</name>
</gene>
<name>A0A545AGE0_9ACTN</name>
<sequence>MTSLDVRTRQGFVAAGIPAELVKELLEAFAEAKRRFYRDDLRPSEIEGARFSEAVFRILEWSTTQQYTPLGRDLPKVPTLMGKLEQATAAPESVRFHIPRTLRLIYDVRNKRDVAHLGDGIDPNQQDATMVVRNMEWVLAELVRLYHNVSATEAHGIIVDLVSKDVPLIQVFDGFPRVLKQLKASDHLLVLLYWRGTDGATFAELHSWARAEMRANLKRTLSTLDGKDLIHLNGDRYVLTHLGEQNVEERKLLEPQ</sequence>
<keyword evidence="2" id="KW-1185">Reference proteome</keyword>
<dbReference type="InParanoid" id="A0A545AGE0"/>
<evidence type="ECO:0000313" key="2">
    <source>
        <dbReference type="Proteomes" id="UP000317982"/>
    </source>
</evidence>
<dbReference type="OrthoDB" id="494805at2"/>
<protein>
    <submittedName>
        <fullName evidence="1">Uncharacterized protein</fullName>
    </submittedName>
</protein>
<reference evidence="1 2" key="1">
    <citation type="submission" date="2019-07" db="EMBL/GenBank/DDBJ databases">
        <title>Cryptosporangium phraense sp. nov., isolated from plant litter.</title>
        <authorList>
            <person name="Suriyachadkun C."/>
        </authorList>
    </citation>
    <scope>NUCLEOTIDE SEQUENCE [LARGE SCALE GENOMIC DNA]</scope>
    <source>
        <strain evidence="1 2">A-T 5661</strain>
    </source>
</reference>
<comment type="caution">
    <text evidence="1">The sequence shown here is derived from an EMBL/GenBank/DDBJ whole genome shotgun (WGS) entry which is preliminary data.</text>
</comment>
<dbReference type="Proteomes" id="UP000317982">
    <property type="component" value="Unassembled WGS sequence"/>
</dbReference>
<dbReference type="AlphaFoldDB" id="A0A545AGE0"/>
<dbReference type="EMBL" id="VIRS01000042">
    <property type="protein sequence ID" value="TQS40392.1"/>
    <property type="molecule type" value="Genomic_DNA"/>
</dbReference>
<evidence type="ECO:0000313" key="1">
    <source>
        <dbReference type="EMBL" id="TQS40392.1"/>
    </source>
</evidence>
<dbReference type="RefSeq" id="WP_142709236.1">
    <property type="nucleotide sequence ID" value="NZ_VIRS01000042.1"/>
</dbReference>